<dbReference type="RefSeq" id="WP_002650032.1">
    <property type="nucleotide sequence ID" value="NZ_AANZ01000002.1"/>
</dbReference>
<feature type="transmembrane region" description="Helical" evidence="1">
    <location>
        <begin position="42"/>
        <end position="61"/>
    </location>
</feature>
<organism evidence="2 3">
    <name type="scientific">Blastopirellula marina DSM 3645</name>
    <dbReference type="NCBI Taxonomy" id="314230"/>
    <lineage>
        <taxon>Bacteria</taxon>
        <taxon>Pseudomonadati</taxon>
        <taxon>Planctomycetota</taxon>
        <taxon>Planctomycetia</taxon>
        <taxon>Pirellulales</taxon>
        <taxon>Pirellulaceae</taxon>
        <taxon>Blastopirellula</taxon>
    </lineage>
</organism>
<evidence type="ECO:0000313" key="3">
    <source>
        <dbReference type="Proteomes" id="UP000004358"/>
    </source>
</evidence>
<keyword evidence="1" id="KW-0472">Membrane</keyword>
<accession>A3ZML7</accession>
<keyword evidence="1" id="KW-1133">Transmembrane helix</keyword>
<evidence type="ECO:0000313" key="2">
    <source>
        <dbReference type="EMBL" id="EAQ82190.1"/>
    </source>
</evidence>
<dbReference type="Proteomes" id="UP000004358">
    <property type="component" value="Unassembled WGS sequence"/>
</dbReference>
<evidence type="ECO:0000256" key="1">
    <source>
        <dbReference type="SAM" id="Phobius"/>
    </source>
</evidence>
<gene>
    <name evidence="2" type="ORF">DSM3645_00710</name>
</gene>
<name>A3ZML7_9BACT</name>
<keyword evidence="1" id="KW-0812">Transmembrane</keyword>
<comment type="caution">
    <text evidence="2">The sequence shown here is derived from an EMBL/GenBank/DDBJ whole genome shotgun (WGS) entry which is preliminary data.</text>
</comment>
<protein>
    <submittedName>
        <fullName evidence="2">Uncharacterized protein</fullName>
    </submittedName>
</protein>
<proteinExistence type="predicted"/>
<dbReference type="STRING" id="314230.DSM3645_00710"/>
<dbReference type="AlphaFoldDB" id="A3ZML7"/>
<reference evidence="2 3" key="1">
    <citation type="submission" date="2006-02" db="EMBL/GenBank/DDBJ databases">
        <authorList>
            <person name="Amann R."/>
            <person name="Ferriera S."/>
            <person name="Johnson J."/>
            <person name="Kravitz S."/>
            <person name="Halpern A."/>
            <person name="Remington K."/>
            <person name="Beeson K."/>
            <person name="Tran B."/>
            <person name="Rogers Y.-H."/>
            <person name="Friedman R."/>
            <person name="Venter J.C."/>
        </authorList>
    </citation>
    <scope>NUCLEOTIDE SEQUENCE [LARGE SCALE GENOMIC DNA]</scope>
    <source>
        <strain evidence="2 3">DSM 3645</strain>
    </source>
</reference>
<dbReference type="HOGENOM" id="CLU_2535872_0_0_0"/>
<sequence>MISRIRLAWTYLTVLFVLSPAVVLLAQDGEEEAAPGGGWVLNYILVSLFVSLGVMAVCYASNRHNEELRRKELRELQEKNKAG</sequence>
<dbReference type="EMBL" id="AANZ01000002">
    <property type="protein sequence ID" value="EAQ82190.1"/>
    <property type="molecule type" value="Genomic_DNA"/>
</dbReference>
<dbReference type="OrthoDB" id="9975742at2"/>